<name>A0A0S3RTY4_PHAAN</name>
<feature type="non-terminal residue" evidence="1">
    <location>
        <position position="1"/>
    </location>
</feature>
<sequence length="100" mass="11418">TNFQSISLFCFPASHETKAPTSIYNRRPRTRQLLDTSSVTLATTENFMDATSANEEHVTSHLLHEIELPRGSPKLLRPHDFFIMMVHMSFVPCKTCLILI</sequence>
<organism evidence="1 2">
    <name type="scientific">Vigna angularis var. angularis</name>
    <dbReference type="NCBI Taxonomy" id="157739"/>
    <lineage>
        <taxon>Eukaryota</taxon>
        <taxon>Viridiplantae</taxon>
        <taxon>Streptophyta</taxon>
        <taxon>Embryophyta</taxon>
        <taxon>Tracheophyta</taxon>
        <taxon>Spermatophyta</taxon>
        <taxon>Magnoliopsida</taxon>
        <taxon>eudicotyledons</taxon>
        <taxon>Gunneridae</taxon>
        <taxon>Pentapetalae</taxon>
        <taxon>rosids</taxon>
        <taxon>fabids</taxon>
        <taxon>Fabales</taxon>
        <taxon>Fabaceae</taxon>
        <taxon>Papilionoideae</taxon>
        <taxon>50 kb inversion clade</taxon>
        <taxon>NPAAA clade</taxon>
        <taxon>indigoferoid/millettioid clade</taxon>
        <taxon>Phaseoleae</taxon>
        <taxon>Vigna</taxon>
    </lineage>
</organism>
<proteinExistence type="predicted"/>
<dbReference type="Proteomes" id="UP000291084">
    <property type="component" value="Chromosome 4"/>
</dbReference>
<evidence type="ECO:0000313" key="1">
    <source>
        <dbReference type="EMBL" id="BAT84036.1"/>
    </source>
</evidence>
<keyword evidence="2" id="KW-1185">Reference proteome</keyword>
<accession>A0A0S3RTY4</accession>
<dbReference type="AlphaFoldDB" id="A0A0S3RTY4"/>
<evidence type="ECO:0000313" key="2">
    <source>
        <dbReference type="Proteomes" id="UP000291084"/>
    </source>
</evidence>
<gene>
    <name evidence="1" type="primary">Vigan.04G130000</name>
    <name evidence="1" type="ORF">VIGAN_04130000</name>
</gene>
<protein>
    <submittedName>
        <fullName evidence="1">Uncharacterized protein</fullName>
    </submittedName>
</protein>
<dbReference type="EMBL" id="AP015037">
    <property type="protein sequence ID" value="BAT84036.1"/>
    <property type="molecule type" value="Genomic_DNA"/>
</dbReference>
<reference evidence="1 2" key="1">
    <citation type="journal article" date="2015" name="Sci. Rep.">
        <title>The power of single molecule real-time sequencing technology in the de novo assembly of a eukaryotic genome.</title>
        <authorList>
            <person name="Sakai H."/>
            <person name="Naito K."/>
            <person name="Ogiso-Tanaka E."/>
            <person name="Takahashi Y."/>
            <person name="Iseki K."/>
            <person name="Muto C."/>
            <person name="Satou K."/>
            <person name="Teruya K."/>
            <person name="Shiroma A."/>
            <person name="Shimoji M."/>
            <person name="Hirano T."/>
            <person name="Itoh T."/>
            <person name="Kaga A."/>
            <person name="Tomooka N."/>
        </authorList>
    </citation>
    <scope>NUCLEOTIDE SEQUENCE [LARGE SCALE GENOMIC DNA]</scope>
    <source>
        <strain evidence="2">cv. Shumari</strain>
    </source>
</reference>